<dbReference type="Gene3D" id="3.90.1300.10">
    <property type="entry name" value="Amidase signature (AS) domain"/>
    <property type="match status" value="1"/>
</dbReference>
<dbReference type="PANTHER" id="PTHR46072">
    <property type="entry name" value="AMIDASE-RELATED-RELATED"/>
    <property type="match status" value="1"/>
</dbReference>
<name>A0A165NWQ5_EXIGL</name>
<dbReference type="InterPro" id="IPR020556">
    <property type="entry name" value="Amidase_CS"/>
</dbReference>
<sequence>MFNPYSYYKHHSTWDILAAPISQIVSQAHAGVWTATRILSAFGKQALAAQEYCNCLTEVLLDKAHTRATKLDALSAPARTNLPLFGLPVSLKDSIDIRGYDSTNGYSDAAFHPASADAAVVRLLKDAGALVYVKTNIPTTLLSFDSRNDVYGVTGNPHNTRLVPGGSSGGEAALIAFGGSRIGIGTDIAGSVRVPAHFCGIYSVRSSFGRFPRGGIASSLPGQEGVLGIAAPMAKSLDDLEWFWERVVDMEPWKYDHSCNVLPWKPVDLSKKKLKFGVMWNDGLVHPTPACQRATFETADRLKKAGHEVVDFSVPDAPEALIIGWSLILADGGKTMTSRLHSGEFIEPGVTSLLKRARLPRLIKSIYCAYLRWKGETWYANLIQPVSTKTVDELWQLVVKRNGWRQKVQDAWDADGIDFVLCAPNPAPAPVGGPDAGPTMLLSCGHTFLWNILDYTAGILPVSTVNPVLDLMIPSQRAAAHNMIEKAVYDRYDASASGSGGMPVGVQIVGQRLQEERVLAAMRVVENAWKE</sequence>
<dbReference type="STRING" id="1314781.A0A165NWQ5"/>
<dbReference type="AlphaFoldDB" id="A0A165NWQ5"/>
<organism evidence="8 9">
    <name type="scientific">Exidia glandulosa HHB12029</name>
    <dbReference type="NCBI Taxonomy" id="1314781"/>
    <lineage>
        <taxon>Eukaryota</taxon>
        <taxon>Fungi</taxon>
        <taxon>Dikarya</taxon>
        <taxon>Basidiomycota</taxon>
        <taxon>Agaricomycotina</taxon>
        <taxon>Agaricomycetes</taxon>
        <taxon>Auriculariales</taxon>
        <taxon>Exidiaceae</taxon>
        <taxon>Exidia</taxon>
    </lineage>
</organism>
<dbReference type="OrthoDB" id="6428749at2759"/>
<dbReference type="Proteomes" id="UP000077266">
    <property type="component" value="Unassembled WGS sequence"/>
</dbReference>
<feature type="domain" description="Amidase" evidence="7">
    <location>
        <begin position="38"/>
        <end position="519"/>
    </location>
</feature>
<dbReference type="PIRSF" id="PIRSF001221">
    <property type="entry name" value="Amidase_fungi"/>
    <property type="match status" value="1"/>
</dbReference>
<comment type="similarity">
    <text evidence="2">Belongs to the amidase family.</text>
</comment>
<keyword evidence="9" id="KW-1185">Reference proteome</keyword>
<reference evidence="8 9" key="1">
    <citation type="journal article" date="2016" name="Mol. Biol. Evol.">
        <title>Comparative Genomics of Early-Diverging Mushroom-Forming Fungi Provides Insights into the Origins of Lignocellulose Decay Capabilities.</title>
        <authorList>
            <person name="Nagy L.G."/>
            <person name="Riley R."/>
            <person name="Tritt A."/>
            <person name="Adam C."/>
            <person name="Daum C."/>
            <person name="Floudas D."/>
            <person name="Sun H."/>
            <person name="Yadav J.S."/>
            <person name="Pangilinan J."/>
            <person name="Larsson K.H."/>
            <person name="Matsuura K."/>
            <person name="Barry K."/>
            <person name="Labutti K."/>
            <person name="Kuo R."/>
            <person name="Ohm R.A."/>
            <person name="Bhattacharya S.S."/>
            <person name="Shirouzu T."/>
            <person name="Yoshinaga Y."/>
            <person name="Martin F.M."/>
            <person name="Grigoriev I.V."/>
            <person name="Hibbett D.S."/>
        </authorList>
    </citation>
    <scope>NUCLEOTIDE SEQUENCE [LARGE SCALE GENOMIC DNA]</scope>
    <source>
        <strain evidence="8 9">HHB12029</strain>
    </source>
</reference>
<dbReference type="InterPro" id="IPR036928">
    <property type="entry name" value="AS_sf"/>
</dbReference>
<gene>
    <name evidence="8" type="ORF">EXIGLDRAFT_790636</name>
</gene>
<evidence type="ECO:0000256" key="3">
    <source>
        <dbReference type="ARBA" id="ARBA00012922"/>
    </source>
</evidence>
<evidence type="ECO:0000313" key="9">
    <source>
        <dbReference type="Proteomes" id="UP000077266"/>
    </source>
</evidence>
<evidence type="ECO:0000256" key="6">
    <source>
        <dbReference type="PIRSR" id="PIRSR001221-2"/>
    </source>
</evidence>
<dbReference type="FunFam" id="3.90.1300.10:FF:000003">
    <property type="entry name" value="Amidase signature enzyme"/>
    <property type="match status" value="1"/>
</dbReference>
<dbReference type="GO" id="GO:0004040">
    <property type="term" value="F:amidase activity"/>
    <property type="evidence" value="ECO:0007669"/>
    <property type="project" value="UniProtKB-EC"/>
</dbReference>
<dbReference type="PANTHER" id="PTHR46072:SF10">
    <property type="entry name" value="ACETAMIDASE"/>
    <property type="match status" value="1"/>
</dbReference>
<feature type="active site" description="Charge relay system" evidence="5">
    <location>
        <position position="92"/>
    </location>
</feature>
<feature type="binding site" evidence="6">
    <location>
        <position position="141"/>
    </location>
    <ligand>
        <name>substrate</name>
    </ligand>
</feature>
<comment type="catalytic activity">
    <reaction evidence="1">
        <text>a monocarboxylic acid amide + H2O = a monocarboxylate + NH4(+)</text>
        <dbReference type="Rhea" id="RHEA:12020"/>
        <dbReference type="ChEBI" id="CHEBI:15377"/>
        <dbReference type="ChEBI" id="CHEBI:28938"/>
        <dbReference type="ChEBI" id="CHEBI:35757"/>
        <dbReference type="ChEBI" id="CHEBI:83628"/>
        <dbReference type="EC" id="3.5.1.4"/>
    </reaction>
</comment>
<feature type="binding site" evidence="6">
    <location>
        <begin position="188"/>
        <end position="191"/>
    </location>
    <ligand>
        <name>substrate</name>
    </ligand>
</feature>
<dbReference type="InterPro" id="IPR023631">
    <property type="entry name" value="Amidase_dom"/>
</dbReference>
<feature type="binding site" evidence="6">
    <location>
        <position position="167"/>
    </location>
    <ligand>
        <name>substrate</name>
    </ligand>
</feature>
<protein>
    <recommendedName>
        <fullName evidence="3">amidase</fullName>
        <ecNumber evidence="3">3.5.1.4</ecNumber>
    </recommendedName>
</protein>
<keyword evidence="4" id="KW-0378">Hydrolase</keyword>
<dbReference type="SUPFAM" id="SSF75304">
    <property type="entry name" value="Amidase signature (AS) enzymes"/>
    <property type="match status" value="1"/>
</dbReference>
<evidence type="ECO:0000256" key="1">
    <source>
        <dbReference type="ARBA" id="ARBA00001311"/>
    </source>
</evidence>
<dbReference type="PROSITE" id="PS00571">
    <property type="entry name" value="AMIDASES"/>
    <property type="match status" value="1"/>
</dbReference>
<evidence type="ECO:0000259" key="7">
    <source>
        <dbReference type="Pfam" id="PF01425"/>
    </source>
</evidence>
<feature type="active site" description="Charge relay system" evidence="5">
    <location>
        <position position="167"/>
    </location>
</feature>
<dbReference type="EMBL" id="KV425894">
    <property type="protein sequence ID" value="KZW01327.1"/>
    <property type="molecule type" value="Genomic_DNA"/>
</dbReference>
<dbReference type="InParanoid" id="A0A165NWQ5"/>
<evidence type="ECO:0000313" key="8">
    <source>
        <dbReference type="EMBL" id="KZW01327.1"/>
    </source>
</evidence>
<feature type="active site" description="Acyl-ester intermediate" evidence="5">
    <location>
        <position position="191"/>
    </location>
</feature>
<evidence type="ECO:0000256" key="2">
    <source>
        <dbReference type="ARBA" id="ARBA00009199"/>
    </source>
</evidence>
<proteinExistence type="inferred from homology"/>
<evidence type="ECO:0000256" key="5">
    <source>
        <dbReference type="PIRSR" id="PIRSR001221-1"/>
    </source>
</evidence>
<dbReference type="Pfam" id="PF01425">
    <property type="entry name" value="Amidase"/>
    <property type="match status" value="1"/>
</dbReference>
<evidence type="ECO:0000256" key="4">
    <source>
        <dbReference type="ARBA" id="ARBA00022801"/>
    </source>
</evidence>
<accession>A0A165NWQ5</accession>
<dbReference type="EC" id="3.5.1.4" evidence="3"/>